<feature type="compositionally biased region" description="Polar residues" evidence="15">
    <location>
        <begin position="405"/>
        <end position="421"/>
    </location>
</feature>
<dbReference type="GO" id="GO:1990904">
    <property type="term" value="C:ribonucleoprotein complex"/>
    <property type="evidence" value="ECO:0007669"/>
    <property type="project" value="UniProtKB-KW"/>
</dbReference>
<evidence type="ECO:0000256" key="1">
    <source>
        <dbReference type="ARBA" id="ARBA00004496"/>
    </source>
</evidence>
<keyword evidence="12" id="KW-0687">Ribonucleoprotein</keyword>
<organism evidence="19">
    <name type="scientific">Hydatigena taeniaeformis</name>
    <name type="common">Feline tapeworm</name>
    <name type="synonym">Taenia taeniaeformis</name>
    <dbReference type="NCBI Taxonomy" id="6205"/>
    <lineage>
        <taxon>Eukaryota</taxon>
        <taxon>Metazoa</taxon>
        <taxon>Spiralia</taxon>
        <taxon>Lophotrochozoa</taxon>
        <taxon>Platyhelminthes</taxon>
        <taxon>Cestoda</taxon>
        <taxon>Eucestoda</taxon>
        <taxon>Cyclophyllidea</taxon>
        <taxon>Taeniidae</taxon>
        <taxon>Hydatigera</taxon>
    </lineage>
</organism>
<dbReference type="GO" id="GO:0004197">
    <property type="term" value="F:cysteine-type endopeptidase activity"/>
    <property type="evidence" value="ECO:0007669"/>
    <property type="project" value="TreeGrafter"/>
</dbReference>
<dbReference type="PANTHER" id="PTHR22624:SF52">
    <property type="entry name" value="CYSTEINE PROTEASE"/>
    <property type="match status" value="1"/>
</dbReference>
<evidence type="ECO:0000256" key="9">
    <source>
        <dbReference type="ARBA" id="ARBA00022927"/>
    </source>
</evidence>
<evidence type="ECO:0000256" key="6">
    <source>
        <dbReference type="ARBA" id="ARBA00022670"/>
    </source>
</evidence>
<dbReference type="InterPro" id="IPR005078">
    <property type="entry name" value="Peptidase_C54"/>
</dbReference>
<name>A0A0R3WMZ0_HYDTA</name>
<dbReference type="GO" id="GO:0035973">
    <property type="term" value="P:aggrephagy"/>
    <property type="evidence" value="ECO:0007669"/>
    <property type="project" value="TreeGrafter"/>
</dbReference>
<dbReference type="GO" id="GO:0005840">
    <property type="term" value="C:ribosome"/>
    <property type="evidence" value="ECO:0007669"/>
    <property type="project" value="UniProtKB-KW"/>
</dbReference>
<evidence type="ECO:0000313" key="18">
    <source>
        <dbReference type="Proteomes" id="UP000274429"/>
    </source>
</evidence>
<dbReference type="EC" id="3.4.22.-" evidence="14"/>
<dbReference type="Pfam" id="PF00453">
    <property type="entry name" value="Ribosomal_L20"/>
    <property type="match status" value="1"/>
</dbReference>
<evidence type="ECO:0000256" key="7">
    <source>
        <dbReference type="ARBA" id="ARBA00022801"/>
    </source>
</evidence>
<dbReference type="InterPro" id="IPR035566">
    <property type="entry name" value="Ribosomal_protein_bL20_C"/>
</dbReference>
<proteinExistence type="inferred from homology"/>
<dbReference type="EMBL" id="UYWX01000765">
    <property type="protein sequence ID" value="VDM18950.1"/>
    <property type="molecule type" value="Genomic_DNA"/>
</dbReference>
<dbReference type="GO" id="GO:0000423">
    <property type="term" value="P:mitophagy"/>
    <property type="evidence" value="ECO:0007669"/>
    <property type="project" value="TreeGrafter"/>
</dbReference>
<dbReference type="SUPFAM" id="SSF54001">
    <property type="entry name" value="Cysteine proteinases"/>
    <property type="match status" value="1"/>
</dbReference>
<evidence type="ECO:0000256" key="8">
    <source>
        <dbReference type="ARBA" id="ARBA00022807"/>
    </source>
</evidence>
<gene>
    <name evidence="17" type="ORF">TTAC_LOCUS2115</name>
</gene>
<dbReference type="GO" id="GO:0000045">
    <property type="term" value="P:autophagosome assembly"/>
    <property type="evidence" value="ECO:0007669"/>
    <property type="project" value="TreeGrafter"/>
</dbReference>
<dbReference type="PANTHER" id="PTHR22624">
    <property type="entry name" value="CYSTEINE PROTEASE ATG4"/>
    <property type="match status" value="1"/>
</dbReference>
<accession>A0A0R3WMZ0</accession>
<keyword evidence="11 14" id="KW-0072">Autophagy</keyword>
<keyword evidence="9 14" id="KW-0653">Protein transport</keyword>
<dbReference type="InterPro" id="IPR005813">
    <property type="entry name" value="Ribosomal_bL20"/>
</dbReference>
<reference evidence="17 18" key="2">
    <citation type="submission" date="2018-11" db="EMBL/GenBank/DDBJ databases">
        <authorList>
            <consortium name="Pathogen Informatics"/>
        </authorList>
    </citation>
    <scope>NUCLEOTIDE SEQUENCE [LARGE SCALE GENOMIC DNA]</scope>
</reference>
<evidence type="ECO:0000256" key="4">
    <source>
        <dbReference type="ARBA" id="ARBA00022448"/>
    </source>
</evidence>
<comment type="subcellular location">
    <subcellularLocation>
        <location evidence="1 14">Cytoplasm</location>
    </subcellularLocation>
</comment>
<evidence type="ECO:0000313" key="19">
    <source>
        <dbReference type="WBParaSite" id="TTAC_0000212801-mRNA-1"/>
    </source>
</evidence>
<sequence>MRLSSVLDVRKIYPFGRSDSWFRKDQWLRFAFVSSLFGFKLRNFNSDTWYLQLFRGRTARCFRLAHVQVIKALMHVKTVRRTRRRDMYNLWNARIDRACKDHGLPSSESLVDIAKQYHLDVGCHVPHASPPSGPFVSRDVVDDDSGLGDLIRSVWNQVRFGWSFSLAPRLLSDHPANFLGKKYFDLSSSEVKRNANDEMKAFLTDFHSRLWFTYRASFPPLSTAHPIICLLDLPNGGLLNTTAALRAHLRGSVTDSSSSPTTTSKIPHSTRVSDCGWGCMLRSVQMMVAQALLLHFLGRDWIYKPHNGASTEEPTSRIHRRIIRWFADSPSSPLSIHRLVQASGSPPGTCFGPAAVCQSLLVAMACAEEAALKEVEVYLAHDRVICNEEVLALFDVTSPNLSEAGVQNSTYRDAQNRQSEVNGPPDYISDPSASLLGVLTGVSSASYLSSLTFLVTLSTAT</sequence>
<dbReference type="Pfam" id="PF03416">
    <property type="entry name" value="Peptidase_C54"/>
    <property type="match status" value="1"/>
</dbReference>
<keyword evidence="5 14" id="KW-0963">Cytoplasm</keyword>
<comment type="similarity">
    <text evidence="3 14">Belongs to the peptidase C54 family.</text>
</comment>
<dbReference type="SUPFAM" id="SSF74731">
    <property type="entry name" value="Ribosomal protein L20"/>
    <property type="match status" value="1"/>
</dbReference>
<dbReference type="GO" id="GO:0019843">
    <property type="term" value="F:rRNA binding"/>
    <property type="evidence" value="ECO:0007669"/>
    <property type="project" value="InterPro"/>
</dbReference>
<dbReference type="GO" id="GO:0006412">
    <property type="term" value="P:translation"/>
    <property type="evidence" value="ECO:0007669"/>
    <property type="project" value="InterPro"/>
</dbReference>
<evidence type="ECO:0000256" key="3">
    <source>
        <dbReference type="ARBA" id="ARBA00010958"/>
    </source>
</evidence>
<dbReference type="GO" id="GO:0015031">
    <property type="term" value="P:protein transport"/>
    <property type="evidence" value="ECO:0007669"/>
    <property type="project" value="UniProtKB-KW"/>
</dbReference>
<evidence type="ECO:0000256" key="10">
    <source>
        <dbReference type="ARBA" id="ARBA00022980"/>
    </source>
</evidence>
<protein>
    <recommendedName>
        <fullName evidence="14">Cysteine protease</fullName>
        <ecNumber evidence="14">3.4.22.-</ecNumber>
    </recommendedName>
</protein>
<dbReference type="GO" id="GO:0005737">
    <property type="term" value="C:cytoplasm"/>
    <property type="evidence" value="ECO:0007669"/>
    <property type="project" value="UniProtKB-SubCell"/>
</dbReference>
<dbReference type="GO" id="GO:0034727">
    <property type="term" value="P:piecemeal microautophagy of the nucleus"/>
    <property type="evidence" value="ECO:0007669"/>
    <property type="project" value="TreeGrafter"/>
</dbReference>
<reference evidence="19" key="1">
    <citation type="submission" date="2017-02" db="UniProtKB">
        <authorList>
            <consortium name="WormBaseParasite"/>
        </authorList>
    </citation>
    <scope>IDENTIFICATION</scope>
</reference>
<keyword evidence="6 14" id="KW-0645">Protease</keyword>
<evidence type="ECO:0000313" key="17">
    <source>
        <dbReference type="EMBL" id="VDM18950.1"/>
    </source>
</evidence>
<evidence type="ECO:0000256" key="14">
    <source>
        <dbReference type="RuleBase" id="RU363115"/>
    </source>
</evidence>
<evidence type="ECO:0000259" key="16">
    <source>
        <dbReference type="Pfam" id="PF03416"/>
    </source>
</evidence>
<comment type="similarity">
    <text evidence="2">Belongs to the bacterial ribosomal protein bL20 family.</text>
</comment>
<keyword evidence="7 14" id="KW-0378">Hydrolase</keyword>
<feature type="domain" description="Peptidase C54 catalytic" evidence="16">
    <location>
        <begin position="200"/>
        <end position="396"/>
    </location>
</feature>
<keyword evidence="10" id="KW-0689">Ribosomal protein</keyword>
<dbReference type="GO" id="GO:0016485">
    <property type="term" value="P:protein processing"/>
    <property type="evidence" value="ECO:0007669"/>
    <property type="project" value="TreeGrafter"/>
</dbReference>
<evidence type="ECO:0000256" key="2">
    <source>
        <dbReference type="ARBA" id="ARBA00007698"/>
    </source>
</evidence>
<dbReference type="STRING" id="6205.A0A0R3WMZ0"/>
<evidence type="ECO:0000256" key="12">
    <source>
        <dbReference type="ARBA" id="ARBA00023274"/>
    </source>
</evidence>
<dbReference type="AlphaFoldDB" id="A0A0R3WMZ0"/>
<feature type="region of interest" description="Disordered" evidence="15">
    <location>
        <begin position="405"/>
        <end position="425"/>
    </location>
</feature>
<evidence type="ECO:0000256" key="13">
    <source>
        <dbReference type="ARBA" id="ARBA00029362"/>
    </source>
</evidence>
<keyword evidence="8" id="KW-0788">Thiol protease</keyword>
<evidence type="ECO:0000256" key="11">
    <source>
        <dbReference type="ARBA" id="ARBA00023006"/>
    </source>
</evidence>
<comment type="catalytic activity">
    <reaction evidence="13">
        <text>[protein]-C-terminal L-amino acid-glycyl-phosphatidylethanolamide + H2O = [protein]-C-terminal L-amino acid-glycine + a 1,2-diacyl-sn-glycero-3-phosphoethanolamine</text>
        <dbReference type="Rhea" id="RHEA:67548"/>
        <dbReference type="Rhea" id="RHEA-COMP:17323"/>
        <dbReference type="Rhea" id="RHEA-COMP:17324"/>
        <dbReference type="ChEBI" id="CHEBI:15377"/>
        <dbReference type="ChEBI" id="CHEBI:64612"/>
        <dbReference type="ChEBI" id="CHEBI:172940"/>
        <dbReference type="ChEBI" id="CHEBI:172941"/>
    </reaction>
    <physiologicalReaction direction="left-to-right" evidence="13">
        <dbReference type="Rhea" id="RHEA:67549"/>
    </physiologicalReaction>
</comment>
<dbReference type="InterPro" id="IPR038765">
    <property type="entry name" value="Papain-like_cys_pep_sf"/>
</dbReference>
<dbReference type="GO" id="GO:0003735">
    <property type="term" value="F:structural constituent of ribosome"/>
    <property type="evidence" value="ECO:0007669"/>
    <property type="project" value="InterPro"/>
</dbReference>
<keyword evidence="18" id="KW-1185">Reference proteome</keyword>
<dbReference type="GO" id="GO:0019786">
    <property type="term" value="F:protein-phosphatidylethanolamide deconjugating activity"/>
    <property type="evidence" value="ECO:0007669"/>
    <property type="project" value="InterPro"/>
</dbReference>
<dbReference type="Proteomes" id="UP000274429">
    <property type="component" value="Unassembled WGS sequence"/>
</dbReference>
<evidence type="ECO:0000256" key="15">
    <source>
        <dbReference type="SAM" id="MobiDB-lite"/>
    </source>
</evidence>
<keyword evidence="4" id="KW-0813">Transport</keyword>
<evidence type="ECO:0000256" key="5">
    <source>
        <dbReference type="ARBA" id="ARBA00022490"/>
    </source>
</evidence>
<comment type="function">
    <text evidence="14">Cysteine protease that plays a key role in autophagy by mediating both proteolytic activation and delipidation of ATG8 family proteins.</text>
</comment>
<dbReference type="InterPro" id="IPR046792">
    <property type="entry name" value="Peptidase_C54_cat"/>
</dbReference>
<dbReference type="OrthoDB" id="10251781at2759"/>
<dbReference type="WBParaSite" id="TTAC_0000212801-mRNA-1">
    <property type="protein sequence ID" value="TTAC_0000212801-mRNA-1"/>
    <property type="gene ID" value="TTAC_0000212801"/>
</dbReference>